<comment type="caution">
    <text evidence="1">The sequence shown here is derived from an EMBL/GenBank/DDBJ whole genome shotgun (WGS) entry which is preliminary data.</text>
</comment>
<dbReference type="Proteomes" id="UP001152531">
    <property type="component" value="Unassembled WGS sequence"/>
</dbReference>
<accession>A0ACA9Y726</accession>
<gene>
    <name evidence="1" type="ORF">CLIB1444_04S08152</name>
</gene>
<evidence type="ECO:0000313" key="1">
    <source>
        <dbReference type="EMBL" id="CAH6720796.1"/>
    </source>
</evidence>
<evidence type="ECO:0000313" key="2">
    <source>
        <dbReference type="Proteomes" id="UP001152531"/>
    </source>
</evidence>
<dbReference type="EMBL" id="CALSDN010000004">
    <property type="protein sequence ID" value="CAH6720796.1"/>
    <property type="molecule type" value="Genomic_DNA"/>
</dbReference>
<keyword evidence="2" id="KW-1185">Reference proteome</keyword>
<organism evidence="1 2">
    <name type="scientific">[Candida] jaroonii</name>
    <dbReference type="NCBI Taxonomy" id="467808"/>
    <lineage>
        <taxon>Eukaryota</taxon>
        <taxon>Fungi</taxon>
        <taxon>Dikarya</taxon>
        <taxon>Ascomycota</taxon>
        <taxon>Saccharomycotina</taxon>
        <taxon>Pichiomycetes</taxon>
        <taxon>Debaryomycetaceae</taxon>
        <taxon>Yamadazyma</taxon>
    </lineage>
</organism>
<reference evidence="1" key="1">
    <citation type="submission" date="2022-06" db="EMBL/GenBank/DDBJ databases">
        <authorList>
            <person name="Legras J.-L."/>
            <person name="Devillers H."/>
            <person name="Grondin C."/>
        </authorList>
    </citation>
    <scope>NUCLEOTIDE SEQUENCE</scope>
    <source>
        <strain evidence="1">CLIB 1444</strain>
    </source>
</reference>
<protein>
    <submittedName>
        <fullName evidence="1">Uncharacterized protein</fullName>
    </submittedName>
</protein>
<name>A0ACA9Y726_9ASCO</name>
<proteinExistence type="predicted"/>
<sequence>MVYLVSEIRPSDNIKQSVSGRFFGNEECLVINKHHKIEFYSVNSSSIDLITTVHLKGILHINTFRHKNLKNEALLILLRNELKVLHYDTELKFIHSVKFDKTDQNPAINPVFQIDNLYHTLIVHLFEGFIHIFTINDDFEFVKNAVNVKRVKKGPSKTNSTELFTFDTHFFDFVVIDIKVEENVIVLYRDFNYNYYIRVYSTTFQMVRQFNEFIDTPVSIIPYKNGFFVLTDNYLLFYTYKTGVTIKYSSEMGVDPASSPNCLVKKIDNFSMFNHYQIIDDERILIINNSGKSFILYINSNHSHTFMSFSAVVLIHLGLSTIPASINYFDGLFFVASKLSQSILFKINTAEPFIEILHYLCGSLPIMDIDYIHNDNMELLVCQGGYESGEFCKISNRSFYIQEDVHISLSSTGKLVSLDSGLMVVNDQSCQYIETSRLLGEKISDTNSSASGISLSPNILEVRIGGKGERLEINKTFVQYGNWTYRGPIEKYKIIDHGTFSFYSGNRIIIYHHRLIQEFNLTKEISDFDFIEVNNEFIVLVTFWDGECSVYLANDEECELIIQENLSPFHATSCSIEQLNKSECRIILVNSNNDLILKTLNFKKFTIDLTKLVYHFPGKTVKLINNGDRCILYNDKIYEFNDKVYCVDDKTGDIEDVRFFQDRLVVAYTKHLSVFKIHPSIDTVYSTMFNLKSIEVDKYSVLLSLDKSVDEYNKTYQLSLVNHRMEVLNVYQFEELLMVIDILAIPSINYDTVSVEDMKLISKINFSANSFLALCKASAKLFAIKNGKIVFLNDIRFENTDKVTFKEIKEIKVLDLDKMTFLVTGMENFLIRPKTIQVWEILPFIHKSRIYAIASGFTDDYLILGDVMKGLGVFRRRGLNFSIIRIFLATKFLSDMIINEDIICVDSYGNIQGFNMEFQQVISYNIGETINTITKIDPPVPEQDFASKFDGPKESNLALPKAIIGTNLGGIYQLSQINEETETILNQCNTELMSFKQSFGDGMNGEMVLQQDEEGEFITKPIQGIIELMMVQNWLKKDKVLSENGGEVYDDMKLSLPSCYSHKSFLQRLVFDSCL</sequence>